<evidence type="ECO:0000256" key="2">
    <source>
        <dbReference type="ARBA" id="ARBA00022475"/>
    </source>
</evidence>
<comment type="subcellular location">
    <subcellularLocation>
        <location evidence="1">Cell membrane</location>
        <topology evidence="1">Multi-pass membrane protein</topology>
    </subcellularLocation>
</comment>
<dbReference type="EMBL" id="JAKVIN010000005">
    <property type="protein sequence ID" value="MCJ8149946.1"/>
    <property type="molecule type" value="Genomic_DNA"/>
</dbReference>
<reference evidence="7 8" key="1">
    <citation type="submission" date="2022-02" db="EMBL/GenBank/DDBJ databases">
        <title>Shinella B3.7 sp. nov., isolated from Sediment (Zhairuo Island).</title>
        <authorList>
            <person name="Chen G."/>
        </authorList>
    </citation>
    <scope>NUCLEOTIDE SEQUENCE [LARGE SCALE GENOMIC DNA]</scope>
    <source>
        <strain evidence="7 8">B3.7</strain>
        <plasmid evidence="7">unnamed</plasmid>
    </source>
</reference>
<gene>
    <name evidence="7" type="ORF">MKI86_12425</name>
</gene>
<evidence type="ECO:0000313" key="7">
    <source>
        <dbReference type="EMBL" id="MCJ8149946.1"/>
    </source>
</evidence>
<geneLocation type="plasmid" evidence="7">
    <name>unnamed</name>
</geneLocation>
<organism evidence="7 8">
    <name type="scientific">Shinella sedimenti</name>
    <dbReference type="NCBI Taxonomy" id="2919913"/>
    <lineage>
        <taxon>Bacteria</taxon>
        <taxon>Pseudomonadati</taxon>
        <taxon>Pseudomonadota</taxon>
        <taxon>Alphaproteobacteria</taxon>
        <taxon>Hyphomicrobiales</taxon>
        <taxon>Rhizobiaceae</taxon>
        <taxon>Shinella</taxon>
    </lineage>
</organism>
<accession>A0ABT0CMV7</accession>
<keyword evidence="3 6" id="KW-0812">Transmembrane</keyword>
<evidence type="ECO:0000256" key="5">
    <source>
        <dbReference type="ARBA" id="ARBA00023136"/>
    </source>
</evidence>
<feature type="transmembrane region" description="Helical" evidence="6">
    <location>
        <begin position="171"/>
        <end position="192"/>
    </location>
</feature>
<feature type="transmembrane region" description="Helical" evidence="6">
    <location>
        <begin position="278"/>
        <end position="301"/>
    </location>
</feature>
<keyword evidence="2" id="KW-1003">Cell membrane</keyword>
<feature type="transmembrane region" description="Helical" evidence="6">
    <location>
        <begin position="104"/>
        <end position="126"/>
    </location>
</feature>
<dbReference type="RefSeq" id="WP_241601224.1">
    <property type="nucleotide sequence ID" value="NZ_JAKVIN010000005.1"/>
</dbReference>
<sequence length="335" mass="34773">MTDAIAHPSVARLDTQKPKNGLVSRYWLLATLVFMIAVFAFLRPQLVDSSNIATILRSSALTAIMILGLTWVIAAGKIDVSFMHVAALGNMTTAYLLASGHGWLVAGLAGVSVGAIAGVFNGLLVAVMRLQPLIVTIATGGICASIAAALGKGTSIRIADPGPLGDFIFTNIGPVPVIAIAVAVLYAVSWYAQEKLTFGHYIFATAQSEAAVDQAGVSVRNLLMLLFVFSGVMSALTGVLLAASLSSGQPMIGSSYFIDGLTAVLLGGMMLRIGKPNVLGTTTAILILAVLVSGSALLGWADYQRQIIKGILLLIGVTVAMRAVIGRQSQHPEAS</sequence>
<keyword evidence="8" id="KW-1185">Reference proteome</keyword>
<feature type="transmembrane region" description="Helical" evidence="6">
    <location>
        <begin position="133"/>
        <end position="151"/>
    </location>
</feature>
<feature type="transmembrane region" description="Helical" evidence="6">
    <location>
        <begin position="251"/>
        <end position="271"/>
    </location>
</feature>
<comment type="caution">
    <text evidence="7">The sequence shown here is derived from an EMBL/GenBank/DDBJ whole genome shotgun (WGS) entry which is preliminary data.</text>
</comment>
<proteinExistence type="predicted"/>
<name>A0ABT0CMV7_9HYPH</name>
<dbReference type="PANTHER" id="PTHR32196:SF63">
    <property type="entry name" value="INNER MEMBRANE ABC TRANSPORTER PERMEASE PROTEIN YJFF"/>
    <property type="match status" value="1"/>
</dbReference>
<dbReference type="Proteomes" id="UP001201844">
    <property type="component" value="Unassembled WGS sequence"/>
</dbReference>
<feature type="transmembrane region" description="Helical" evidence="6">
    <location>
        <begin position="222"/>
        <end position="245"/>
    </location>
</feature>
<dbReference type="PANTHER" id="PTHR32196">
    <property type="entry name" value="ABC TRANSPORTER PERMEASE PROTEIN YPHD-RELATED-RELATED"/>
    <property type="match status" value="1"/>
</dbReference>
<feature type="transmembrane region" description="Helical" evidence="6">
    <location>
        <begin position="26"/>
        <end position="46"/>
    </location>
</feature>
<dbReference type="CDD" id="cd06579">
    <property type="entry name" value="TM_PBP1_transp_AraH_like"/>
    <property type="match status" value="1"/>
</dbReference>
<evidence type="ECO:0000256" key="4">
    <source>
        <dbReference type="ARBA" id="ARBA00022989"/>
    </source>
</evidence>
<keyword evidence="5 6" id="KW-0472">Membrane</keyword>
<keyword evidence="4 6" id="KW-1133">Transmembrane helix</keyword>
<dbReference type="Pfam" id="PF02653">
    <property type="entry name" value="BPD_transp_2"/>
    <property type="match status" value="1"/>
</dbReference>
<keyword evidence="7" id="KW-0614">Plasmid</keyword>
<protein>
    <submittedName>
        <fullName evidence="7">ABC transporter permease</fullName>
    </submittedName>
</protein>
<feature type="transmembrane region" description="Helical" evidence="6">
    <location>
        <begin position="52"/>
        <end position="73"/>
    </location>
</feature>
<feature type="transmembrane region" description="Helical" evidence="6">
    <location>
        <begin position="307"/>
        <end position="325"/>
    </location>
</feature>
<evidence type="ECO:0000256" key="3">
    <source>
        <dbReference type="ARBA" id="ARBA00022692"/>
    </source>
</evidence>
<evidence type="ECO:0000256" key="6">
    <source>
        <dbReference type="SAM" id="Phobius"/>
    </source>
</evidence>
<evidence type="ECO:0000256" key="1">
    <source>
        <dbReference type="ARBA" id="ARBA00004651"/>
    </source>
</evidence>
<evidence type="ECO:0000313" key="8">
    <source>
        <dbReference type="Proteomes" id="UP001201844"/>
    </source>
</evidence>
<dbReference type="InterPro" id="IPR001851">
    <property type="entry name" value="ABC_transp_permease"/>
</dbReference>